<dbReference type="Gene3D" id="1.10.760.10">
    <property type="entry name" value="Cytochrome c-like domain"/>
    <property type="match status" value="1"/>
</dbReference>
<feature type="compositionally biased region" description="Polar residues" evidence="6">
    <location>
        <begin position="161"/>
        <end position="172"/>
    </location>
</feature>
<evidence type="ECO:0000313" key="8">
    <source>
        <dbReference type="EMBL" id="GAG39480.1"/>
    </source>
</evidence>
<proteinExistence type="predicted"/>
<sequence length="253" mass="26682">AAKAPAATSTPAPAPGTSARPKRKPFFIVSSDVVGLEVRSKGKYSQTLGTLSGLIIDSSSGQTLYAMIDRGGFLGLDQYKVVVPFQLVDFTGQWDAPMLAMSAFKLEHAPRMTDEAAEDLLQNPDWRRSVAAYFGVALAEPSKATASHAPKAADKSDATSDKTAPSKASNAETAAERGKEIAQTQCGACHTFNKGGGTRVGPNLYGVYGTKIAGKPGFSFSAALKKHTGVWDKADLDDWLKSPSTFAPGTYMT</sequence>
<dbReference type="Gene3D" id="2.30.30.240">
    <property type="entry name" value="PRC-barrel domain"/>
    <property type="match status" value="1"/>
</dbReference>
<evidence type="ECO:0000256" key="5">
    <source>
        <dbReference type="ARBA" id="ARBA00023004"/>
    </source>
</evidence>
<organism evidence="8">
    <name type="scientific">marine sediment metagenome</name>
    <dbReference type="NCBI Taxonomy" id="412755"/>
    <lineage>
        <taxon>unclassified sequences</taxon>
        <taxon>metagenomes</taxon>
        <taxon>ecological metagenomes</taxon>
    </lineage>
</organism>
<dbReference type="GO" id="GO:0020037">
    <property type="term" value="F:heme binding"/>
    <property type="evidence" value="ECO:0007669"/>
    <property type="project" value="InterPro"/>
</dbReference>
<feature type="region of interest" description="Disordered" evidence="6">
    <location>
        <begin position="145"/>
        <end position="178"/>
    </location>
</feature>
<evidence type="ECO:0000256" key="4">
    <source>
        <dbReference type="ARBA" id="ARBA00022982"/>
    </source>
</evidence>
<dbReference type="InterPro" id="IPR011033">
    <property type="entry name" value="PRC_barrel-like_sf"/>
</dbReference>
<dbReference type="InterPro" id="IPR009056">
    <property type="entry name" value="Cyt_c-like_dom"/>
</dbReference>
<evidence type="ECO:0000256" key="3">
    <source>
        <dbReference type="ARBA" id="ARBA00022723"/>
    </source>
</evidence>
<feature type="region of interest" description="Disordered" evidence="6">
    <location>
        <begin position="1"/>
        <end position="21"/>
    </location>
</feature>
<reference evidence="8" key="1">
    <citation type="journal article" date="2014" name="Front. Microbiol.">
        <title>High frequency of phylogenetically diverse reductive dehalogenase-homologous genes in deep subseafloor sedimentary metagenomes.</title>
        <authorList>
            <person name="Kawai M."/>
            <person name="Futagami T."/>
            <person name="Toyoda A."/>
            <person name="Takaki Y."/>
            <person name="Nishi S."/>
            <person name="Hori S."/>
            <person name="Arai W."/>
            <person name="Tsubouchi T."/>
            <person name="Morono Y."/>
            <person name="Uchiyama I."/>
            <person name="Ito T."/>
            <person name="Fujiyama A."/>
            <person name="Inagaki F."/>
            <person name="Takami H."/>
        </authorList>
    </citation>
    <scope>NUCLEOTIDE SEQUENCE</scope>
    <source>
        <strain evidence="8">Expedition CK06-06</strain>
    </source>
</reference>
<dbReference type="PANTHER" id="PTHR11961">
    <property type="entry name" value="CYTOCHROME C"/>
    <property type="match status" value="1"/>
</dbReference>
<accession>X0X8W9</accession>
<keyword evidence="3" id="KW-0479">Metal-binding</keyword>
<comment type="caution">
    <text evidence="8">The sequence shown here is derived from an EMBL/GenBank/DDBJ whole genome shotgun (WGS) entry which is preliminary data.</text>
</comment>
<keyword evidence="2" id="KW-0349">Heme</keyword>
<feature type="compositionally biased region" description="Basic and acidic residues" evidence="6">
    <location>
        <begin position="151"/>
        <end position="160"/>
    </location>
</feature>
<dbReference type="EMBL" id="BARS01040786">
    <property type="protein sequence ID" value="GAG39480.1"/>
    <property type="molecule type" value="Genomic_DNA"/>
</dbReference>
<feature type="non-terminal residue" evidence="8">
    <location>
        <position position="1"/>
    </location>
</feature>
<gene>
    <name evidence="8" type="ORF">S01H1_62126</name>
</gene>
<evidence type="ECO:0000256" key="1">
    <source>
        <dbReference type="ARBA" id="ARBA00022448"/>
    </source>
</evidence>
<protein>
    <recommendedName>
        <fullName evidence="7">Cytochrome c domain-containing protein</fullName>
    </recommendedName>
</protein>
<dbReference type="GO" id="GO:0009055">
    <property type="term" value="F:electron transfer activity"/>
    <property type="evidence" value="ECO:0007669"/>
    <property type="project" value="InterPro"/>
</dbReference>
<dbReference type="Pfam" id="PF05239">
    <property type="entry name" value="PRC"/>
    <property type="match status" value="1"/>
</dbReference>
<dbReference type="PRINTS" id="PR00604">
    <property type="entry name" value="CYTCHRMECIAB"/>
</dbReference>
<feature type="domain" description="Cytochrome c" evidence="7">
    <location>
        <begin position="173"/>
        <end position="253"/>
    </location>
</feature>
<keyword evidence="1" id="KW-0813">Transport</keyword>
<evidence type="ECO:0000256" key="6">
    <source>
        <dbReference type="SAM" id="MobiDB-lite"/>
    </source>
</evidence>
<dbReference type="Pfam" id="PF00034">
    <property type="entry name" value="Cytochrom_C"/>
    <property type="match status" value="1"/>
</dbReference>
<dbReference type="SUPFAM" id="SSF46626">
    <property type="entry name" value="Cytochrome c"/>
    <property type="match status" value="1"/>
</dbReference>
<dbReference type="PROSITE" id="PS51007">
    <property type="entry name" value="CYTC"/>
    <property type="match status" value="1"/>
</dbReference>
<dbReference type="InterPro" id="IPR002327">
    <property type="entry name" value="Cyt_c_1A/1B"/>
</dbReference>
<feature type="non-terminal residue" evidence="8">
    <location>
        <position position="253"/>
    </location>
</feature>
<dbReference type="AlphaFoldDB" id="X0X8W9"/>
<evidence type="ECO:0000256" key="2">
    <source>
        <dbReference type="ARBA" id="ARBA00022617"/>
    </source>
</evidence>
<keyword evidence="4" id="KW-0249">Electron transport</keyword>
<dbReference type="InterPro" id="IPR027275">
    <property type="entry name" value="PRC-brl_dom"/>
</dbReference>
<feature type="compositionally biased region" description="Low complexity" evidence="6">
    <location>
        <begin position="1"/>
        <end position="19"/>
    </location>
</feature>
<dbReference type="SUPFAM" id="SSF50346">
    <property type="entry name" value="PRC-barrel domain"/>
    <property type="match status" value="1"/>
</dbReference>
<name>X0X8W9_9ZZZZ</name>
<dbReference type="InterPro" id="IPR036909">
    <property type="entry name" value="Cyt_c-like_dom_sf"/>
</dbReference>
<keyword evidence="5" id="KW-0408">Iron</keyword>
<dbReference type="GO" id="GO:0046872">
    <property type="term" value="F:metal ion binding"/>
    <property type="evidence" value="ECO:0007669"/>
    <property type="project" value="UniProtKB-KW"/>
</dbReference>
<evidence type="ECO:0000259" key="7">
    <source>
        <dbReference type="PROSITE" id="PS51007"/>
    </source>
</evidence>